<sequence length="144" mass="15869">MKTAIKSFEKSGIWPPNFNVFTDEDFLPAETTDISLGNPAERTTQETPTAAAAPIPFIKTLEDLPISAINSLPFSEIPKQKRMGSESEESSEDEDAICLYCLDLYSKSTEGWCSCSICQKWVNLSCTGPDSDDDESVLICKLCQ</sequence>
<dbReference type="InterPro" id="IPR011011">
    <property type="entry name" value="Znf_FYVE_PHD"/>
</dbReference>
<gene>
    <name evidence="1" type="ORF">RN001_000289</name>
</gene>
<comment type="caution">
    <text evidence="1">The sequence shown here is derived from an EMBL/GenBank/DDBJ whole genome shotgun (WGS) entry which is preliminary data.</text>
</comment>
<dbReference type="AlphaFoldDB" id="A0AAN7PF47"/>
<dbReference type="Gene3D" id="3.30.40.10">
    <property type="entry name" value="Zinc/RING finger domain, C3HC4 (zinc finger)"/>
    <property type="match status" value="1"/>
</dbReference>
<name>A0AAN7PF47_9COLE</name>
<proteinExistence type="predicted"/>
<evidence type="ECO:0000313" key="2">
    <source>
        <dbReference type="Proteomes" id="UP001353858"/>
    </source>
</evidence>
<evidence type="ECO:0000313" key="1">
    <source>
        <dbReference type="EMBL" id="KAK4884018.1"/>
    </source>
</evidence>
<protein>
    <recommendedName>
        <fullName evidence="3">Zinc finger PHD-type domain-containing protein</fullName>
    </recommendedName>
</protein>
<dbReference type="Proteomes" id="UP001353858">
    <property type="component" value="Unassembled WGS sequence"/>
</dbReference>
<keyword evidence="2" id="KW-1185">Reference proteome</keyword>
<reference evidence="2" key="1">
    <citation type="submission" date="2023-01" db="EMBL/GenBank/DDBJ databases">
        <title>Key to firefly adult light organ development and bioluminescence: homeobox transcription factors regulate luciferase expression and transportation to peroxisome.</title>
        <authorList>
            <person name="Fu X."/>
        </authorList>
    </citation>
    <scope>NUCLEOTIDE SEQUENCE [LARGE SCALE GENOMIC DNA]</scope>
</reference>
<dbReference type="EMBL" id="JARPUR010000001">
    <property type="protein sequence ID" value="KAK4884018.1"/>
    <property type="molecule type" value="Genomic_DNA"/>
</dbReference>
<evidence type="ECO:0008006" key="3">
    <source>
        <dbReference type="Google" id="ProtNLM"/>
    </source>
</evidence>
<dbReference type="SUPFAM" id="SSF57903">
    <property type="entry name" value="FYVE/PHD zinc finger"/>
    <property type="match status" value="1"/>
</dbReference>
<accession>A0AAN7PF47</accession>
<dbReference type="InterPro" id="IPR013083">
    <property type="entry name" value="Znf_RING/FYVE/PHD"/>
</dbReference>
<organism evidence="1 2">
    <name type="scientific">Aquatica leii</name>
    <dbReference type="NCBI Taxonomy" id="1421715"/>
    <lineage>
        <taxon>Eukaryota</taxon>
        <taxon>Metazoa</taxon>
        <taxon>Ecdysozoa</taxon>
        <taxon>Arthropoda</taxon>
        <taxon>Hexapoda</taxon>
        <taxon>Insecta</taxon>
        <taxon>Pterygota</taxon>
        <taxon>Neoptera</taxon>
        <taxon>Endopterygota</taxon>
        <taxon>Coleoptera</taxon>
        <taxon>Polyphaga</taxon>
        <taxon>Elateriformia</taxon>
        <taxon>Elateroidea</taxon>
        <taxon>Lampyridae</taxon>
        <taxon>Luciolinae</taxon>
        <taxon>Aquatica</taxon>
    </lineage>
</organism>